<dbReference type="InterPro" id="IPR000524">
    <property type="entry name" value="Tscrpt_reg_HTH_GntR"/>
</dbReference>
<gene>
    <name evidence="6" type="primary">gntR2</name>
</gene>
<comment type="similarity">
    <text evidence="1">In the C-terminal section; belongs to the class-I pyridoxal-phosphate-dependent aminotransferase family.</text>
</comment>
<accession>J7H1M5</accession>
<dbReference type="PROSITE" id="PS50949">
    <property type="entry name" value="HTH_GNTR"/>
    <property type="match status" value="1"/>
</dbReference>
<keyword evidence="2" id="KW-0663">Pyridoxal phosphate</keyword>
<dbReference type="GO" id="GO:0003677">
    <property type="term" value="F:DNA binding"/>
    <property type="evidence" value="ECO:0007669"/>
    <property type="project" value="UniProtKB-KW"/>
</dbReference>
<name>J7H1M5_RHIML</name>
<dbReference type="SMART" id="SM00345">
    <property type="entry name" value="HTH_GNTR"/>
    <property type="match status" value="1"/>
</dbReference>
<dbReference type="AlphaFoldDB" id="J7H1M5"/>
<dbReference type="InterPro" id="IPR051446">
    <property type="entry name" value="HTH_trans_reg/aminotransferase"/>
</dbReference>
<dbReference type="RefSeq" id="WP_127522704.1">
    <property type="nucleotide sequence ID" value="NZ_CP026528.1"/>
</dbReference>
<dbReference type="InterPro" id="IPR036388">
    <property type="entry name" value="WH-like_DNA-bd_sf"/>
</dbReference>
<evidence type="ECO:0000256" key="5">
    <source>
        <dbReference type="ARBA" id="ARBA00023163"/>
    </source>
</evidence>
<dbReference type="Pfam" id="PF00155">
    <property type="entry name" value="Aminotran_1_2"/>
    <property type="match status" value="1"/>
</dbReference>
<dbReference type="SUPFAM" id="SSF53383">
    <property type="entry name" value="PLP-dependent transferases"/>
    <property type="match status" value="1"/>
</dbReference>
<dbReference type="InterPro" id="IPR015422">
    <property type="entry name" value="PyrdxlP-dep_Trfase_small"/>
</dbReference>
<dbReference type="PANTHER" id="PTHR46577">
    <property type="entry name" value="HTH-TYPE TRANSCRIPTIONAL REGULATORY PROTEIN GABR"/>
    <property type="match status" value="1"/>
</dbReference>
<dbReference type="GO" id="GO:0003700">
    <property type="term" value="F:DNA-binding transcription factor activity"/>
    <property type="evidence" value="ECO:0007669"/>
    <property type="project" value="InterPro"/>
</dbReference>
<evidence type="ECO:0000256" key="4">
    <source>
        <dbReference type="ARBA" id="ARBA00023125"/>
    </source>
</evidence>
<dbReference type="CDD" id="cd00609">
    <property type="entry name" value="AAT_like"/>
    <property type="match status" value="1"/>
</dbReference>
<dbReference type="InterPro" id="IPR015424">
    <property type="entry name" value="PyrdxlP-dep_Trfase"/>
</dbReference>
<keyword evidence="5" id="KW-0804">Transcription</keyword>
<sequence length="459" mass="49448">MLLKSPWKPYLVAMDAPPSERLVNALAHDIIEGRLEGNDRLPPHRDVAYQLSIGVGTVTKAYAVLERRGLIRSEKGRGTFVAALPATSEPVIDLSVNTPPRLLSERMLSKTLTSIARNINSDLFTQYPPDGGHAEHRRQMVQWLAGLGMLAKVDQLLLCNGAQQALTVAFSVTSEANGIILTEAQTYPGAISFARHNGHCLRGVKIDREGMRPDALDRELRRAGGENKRAVVYVTPTLQNPTTVTMGESRRRDIVSVCRKHDVMIIEDDVYSLGSTGLSPLAMLAPERTFYVNSLSKTVSPGLRIGSLVAPACFVGQAEVVLSATSSMVSPFSCAVMAEWLVNGTAESVRRSIGAESSRRLDLAKSQLGDAAIFPEYEGFHIWLPMELGTADSFVTASQAVGILVTPPSATAVAPDGGDGGIRLCVGGPELSDLKAALEKLSLIVMNCGPRQQPHRSYV</sequence>
<dbReference type="EMBL" id="JX049335">
    <property type="protein sequence ID" value="AFP89750.1"/>
    <property type="molecule type" value="Genomic_DNA"/>
</dbReference>
<dbReference type="CDD" id="cd07377">
    <property type="entry name" value="WHTH_GntR"/>
    <property type="match status" value="1"/>
</dbReference>
<dbReference type="InterPro" id="IPR004839">
    <property type="entry name" value="Aminotransferase_I/II_large"/>
</dbReference>
<dbReference type="InterPro" id="IPR036390">
    <property type="entry name" value="WH_DNA-bd_sf"/>
</dbReference>
<keyword evidence="4" id="KW-0238">DNA-binding</keyword>
<dbReference type="Gene3D" id="1.10.10.10">
    <property type="entry name" value="Winged helix-like DNA-binding domain superfamily/Winged helix DNA-binding domain"/>
    <property type="match status" value="1"/>
</dbReference>
<dbReference type="Gene3D" id="3.90.1150.10">
    <property type="entry name" value="Aspartate Aminotransferase, domain 1"/>
    <property type="match status" value="1"/>
</dbReference>
<protein>
    <submittedName>
        <fullName evidence="6">GntR2</fullName>
    </submittedName>
</protein>
<reference evidence="6" key="1">
    <citation type="submission" date="2012-05" db="EMBL/GenBank/DDBJ databases">
        <title>Identification of genes involved in symbiotic efficiency of Sinorhizobium meliloti AK21 by suppresive subtraction hybridization.</title>
        <authorList>
            <person name="Lopez-Contreras J.A."/>
            <person name="Molina-Sanchez M.D."/>
            <person name="Toro N."/>
            <person name="Fernandez-Lopez M."/>
        </authorList>
    </citation>
    <scope>NUCLEOTIDE SEQUENCE</scope>
    <source>
        <strain evidence="6">AK21</strain>
    </source>
</reference>
<evidence type="ECO:0000313" key="6">
    <source>
        <dbReference type="EMBL" id="AFP89750.1"/>
    </source>
</evidence>
<organism evidence="6">
    <name type="scientific">Rhizobium meliloti</name>
    <name type="common">Ensifer meliloti</name>
    <name type="synonym">Sinorhizobium meliloti</name>
    <dbReference type="NCBI Taxonomy" id="382"/>
    <lineage>
        <taxon>Bacteria</taxon>
        <taxon>Pseudomonadati</taxon>
        <taxon>Pseudomonadota</taxon>
        <taxon>Alphaproteobacteria</taxon>
        <taxon>Hyphomicrobiales</taxon>
        <taxon>Rhizobiaceae</taxon>
        <taxon>Sinorhizobium/Ensifer group</taxon>
        <taxon>Sinorhizobium</taxon>
    </lineage>
</organism>
<dbReference type="Gene3D" id="3.40.640.10">
    <property type="entry name" value="Type I PLP-dependent aspartate aminotransferase-like (Major domain)"/>
    <property type="match status" value="1"/>
</dbReference>
<dbReference type="Pfam" id="PF00392">
    <property type="entry name" value="GntR"/>
    <property type="match status" value="1"/>
</dbReference>
<dbReference type="GO" id="GO:0030170">
    <property type="term" value="F:pyridoxal phosphate binding"/>
    <property type="evidence" value="ECO:0007669"/>
    <property type="project" value="InterPro"/>
</dbReference>
<dbReference type="InterPro" id="IPR015421">
    <property type="entry name" value="PyrdxlP-dep_Trfase_major"/>
</dbReference>
<proteinExistence type="inferred from homology"/>
<evidence type="ECO:0000256" key="2">
    <source>
        <dbReference type="ARBA" id="ARBA00022898"/>
    </source>
</evidence>
<keyword evidence="3" id="KW-0805">Transcription regulation</keyword>
<dbReference type="PANTHER" id="PTHR46577:SF1">
    <property type="entry name" value="HTH-TYPE TRANSCRIPTIONAL REGULATORY PROTEIN GABR"/>
    <property type="match status" value="1"/>
</dbReference>
<dbReference type="SUPFAM" id="SSF46785">
    <property type="entry name" value="Winged helix' DNA-binding domain"/>
    <property type="match status" value="1"/>
</dbReference>
<evidence type="ECO:0000256" key="3">
    <source>
        <dbReference type="ARBA" id="ARBA00023015"/>
    </source>
</evidence>
<evidence type="ECO:0000256" key="1">
    <source>
        <dbReference type="ARBA" id="ARBA00005384"/>
    </source>
</evidence>